<dbReference type="GO" id="GO:0005739">
    <property type="term" value="C:mitochondrion"/>
    <property type="evidence" value="ECO:0007669"/>
    <property type="project" value="UniProtKB-SubCell"/>
</dbReference>
<keyword evidence="5" id="KW-1185">Reference proteome</keyword>
<dbReference type="InterPro" id="IPR011990">
    <property type="entry name" value="TPR-like_helical_dom_sf"/>
</dbReference>
<comment type="subcellular location">
    <subcellularLocation>
        <location evidence="1">Mitochondrion</location>
    </subcellularLocation>
</comment>
<dbReference type="Gene3D" id="1.25.40.10">
    <property type="entry name" value="Tetratricopeptide repeat domain"/>
    <property type="match status" value="1"/>
</dbReference>
<dbReference type="PANTHER" id="PTHR47932">
    <property type="entry name" value="ATPASE EXPRESSION PROTEIN 3"/>
    <property type="match status" value="1"/>
</dbReference>
<dbReference type="EMBL" id="JAHMUF010000015">
    <property type="protein sequence ID" value="KAG7192876.1"/>
    <property type="molecule type" value="Genomic_DNA"/>
</dbReference>
<accession>A0A9P7V8N9</accession>
<gene>
    <name evidence="4" type="ORF">KQ657_001333</name>
</gene>
<dbReference type="Proteomes" id="UP000790833">
    <property type="component" value="Unassembled WGS sequence"/>
</dbReference>
<name>A0A9P7V8N9_9ASCO</name>
<keyword evidence="2" id="KW-0677">Repeat</keyword>
<evidence type="ECO:0000256" key="2">
    <source>
        <dbReference type="ARBA" id="ARBA00022737"/>
    </source>
</evidence>
<reference evidence="4" key="1">
    <citation type="submission" date="2021-03" db="EMBL/GenBank/DDBJ databases">
        <authorList>
            <person name="Palmer J.M."/>
        </authorList>
    </citation>
    <scope>NUCLEOTIDE SEQUENCE</scope>
    <source>
        <strain evidence="4">ARV_011</strain>
    </source>
</reference>
<comment type="caution">
    <text evidence="4">The sequence shown here is derived from an EMBL/GenBank/DDBJ whole genome shotgun (WGS) entry which is preliminary data.</text>
</comment>
<dbReference type="InterPro" id="IPR002885">
    <property type="entry name" value="PPR_rpt"/>
</dbReference>
<organism evidence="4 5">
    <name type="scientific">Scheffersomyces spartinae</name>
    <dbReference type="NCBI Taxonomy" id="45513"/>
    <lineage>
        <taxon>Eukaryota</taxon>
        <taxon>Fungi</taxon>
        <taxon>Dikarya</taxon>
        <taxon>Ascomycota</taxon>
        <taxon>Saccharomycotina</taxon>
        <taxon>Pichiomycetes</taxon>
        <taxon>Debaryomycetaceae</taxon>
        <taxon>Scheffersomyces</taxon>
    </lineage>
</organism>
<sequence>MVAIRHRSSWVSTISRFSKAPKGVKAVNGGKDKVVMIESENDNDMNPEDSTIIKDLKHYSRTSDMSDRMKQKMITSILEKLAYSETALTRDAVQAIDQAVTYLYRQNGGSIKGTISEKQLVQIFNKSAAYIVCLKRLWIPNYMSLMMKSFVDGTTSSPRVISYMAVLGSMAHNGSLEIALSTLSKRVSITTAVVDDLVILYDGLDRLNLGFYESVLTSLNEVDLGDYFFDQLINHVESLYSTTVPLIHEYLDQERSLDRVMMILGRITPQHIESMSFGCVVRLFTLAKDMEEALDGKQPSLSELIMTHLESKASLDSSELKDIIFSVPDEPLICNLLLSSYVNHPRLFNLLVNQIESNSSKYSPETLIQSKILSASLFNEAELVGYTKNIIEETATYLPIDETKLYEKLIQIVLVRLDISSTGTFVNTISDYMRSRGAHISLKTYKNLIDRALKDGDVETAIHVFEDSLEDSVNWTEDLLPSVLKTLNNIIIGATEVESGSSNVEESFRIFLKVKQQMSTTPVNINAMCAMADRMLESECVGDLIEMMKREFPKIDKNALQRLPLDKPWGIKYRQFFDKLQSYVITYTNESTFETNWVLYGELHKYFNAPFESYLPTMKFFCEKDRLNAALIIFRQIKRLNELHGDHSFPPPLREMYMYLFQVFGDKLYEEGVDELHSYMKMDVSLPKLDIELQNCILNAYSNLQEVAKARDLFLTIVSGSTNGKISLETATIMIKTFTYSDLVYVKKFWNNLSLYGVTPDYSIFRQYLIAHVYNGHVEEACKLVKEMDDYGLELSSDTLLALHNYCLEDYHQKQVIKWAEKYHKQLWIQAVDSGLLRTADNYVPDRQLLQ</sequence>
<dbReference type="OrthoDB" id="185373at2759"/>
<evidence type="ECO:0000313" key="5">
    <source>
        <dbReference type="Proteomes" id="UP000790833"/>
    </source>
</evidence>
<evidence type="ECO:0000313" key="4">
    <source>
        <dbReference type="EMBL" id="KAG7192876.1"/>
    </source>
</evidence>
<dbReference type="RefSeq" id="XP_043048426.1">
    <property type="nucleotide sequence ID" value="XM_043192131.1"/>
</dbReference>
<dbReference type="AlphaFoldDB" id="A0A9P7V8N9"/>
<evidence type="ECO:0000256" key="3">
    <source>
        <dbReference type="ARBA" id="ARBA00044527"/>
    </source>
</evidence>
<dbReference type="GeneID" id="66114707"/>
<protein>
    <recommendedName>
        <fullName evidence="3">Mitochondrial 15S rRNA processing factor CCM1</fullName>
    </recommendedName>
</protein>
<proteinExistence type="predicted"/>
<dbReference type="PANTHER" id="PTHR47932:SF44">
    <property type="entry name" value="MIOREX COMPLEX COMPONENT 1"/>
    <property type="match status" value="1"/>
</dbReference>
<evidence type="ECO:0000256" key="1">
    <source>
        <dbReference type="ARBA" id="ARBA00004173"/>
    </source>
</evidence>
<dbReference type="Pfam" id="PF01535">
    <property type="entry name" value="PPR"/>
    <property type="match status" value="1"/>
</dbReference>